<dbReference type="FunFam" id="2.40.10.10:FF:000002">
    <property type="entry name" value="Transmembrane protease serine"/>
    <property type="match status" value="1"/>
</dbReference>
<dbReference type="PANTHER" id="PTHR24252">
    <property type="entry name" value="ACROSIN-RELATED"/>
    <property type="match status" value="1"/>
</dbReference>
<feature type="chain" id="PRO_5012544085" evidence="3">
    <location>
        <begin position="25"/>
        <end position="277"/>
    </location>
</feature>
<dbReference type="GO" id="GO:0006508">
    <property type="term" value="P:proteolysis"/>
    <property type="evidence" value="ECO:0007669"/>
    <property type="project" value="InterPro"/>
</dbReference>
<dbReference type="PROSITE" id="PS50240">
    <property type="entry name" value="TRYPSIN_DOM"/>
    <property type="match status" value="1"/>
</dbReference>
<comment type="similarity">
    <text evidence="2">Belongs to the peptidase S1 family. CLIP subfamily.</text>
</comment>
<sequence>MANVRQSLYLGILLLLAFTQLSHTISQKSETKPRGRVVGGTDAAVNSAPYIVSFQQNGVHYCAGSILNANWILTAAHCLSSSTQAMSTTLVAGSNNVGTNNNVGTTQTRSIDYFVVNDLYLGGTSPYDIGLVYTKTVFQWSDAVAAITLPSSGVVPTGNANLYGWGSVSTTTTASYPTVLQVATVPIISLDTCESALGTDVHTTNLCTGPLTGGVGICTSDSGGPLVQQVNNVNVLIGIVSWGKLPCGQSNSPSVYVQVSSFISWIAQNQVVPSSLR</sequence>
<dbReference type="AlphaFoldDB" id="A0A1L8EFC3"/>
<dbReference type="PROSITE" id="PS00134">
    <property type="entry name" value="TRYPSIN_HIS"/>
    <property type="match status" value="1"/>
</dbReference>
<dbReference type="InterPro" id="IPR018114">
    <property type="entry name" value="TRYPSIN_HIS"/>
</dbReference>
<evidence type="ECO:0000256" key="1">
    <source>
        <dbReference type="ARBA" id="ARBA00023157"/>
    </source>
</evidence>
<feature type="signal peptide" evidence="3">
    <location>
        <begin position="1"/>
        <end position="24"/>
    </location>
</feature>
<name>A0A1L8EFC3_HAEIR</name>
<dbReference type="InterPro" id="IPR001314">
    <property type="entry name" value="Peptidase_S1A"/>
</dbReference>
<dbReference type="InterPro" id="IPR001254">
    <property type="entry name" value="Trypsin_dom"/>
</dbReference>
<reference evidence="5" key="1">
    <citation type="submission" date="2017-01" db="EMBL/GenBank/DDBJ databases">
        <title>An insight into the sialome and mialome of the horn fly, Haematobia irritans.</title>
        <authorList>
            <person name="Breijo M."/>
            <person name="Boiani M."/>
            <person name="Ures X."/>
            <person name="Rocha S."/>
            <person name="Sequeira M."/>
            <person name="Ribeiro J.M."/>
        </authorList>
    </citation>
    <scope>NUCLEOTIDE SEQUENCE</scope>
</reference>
<evidence type="ECO:0000313" key="5">
    <source>
        <dbReference type="EMBL" id="JAV17386.1"/>
    </source>
</evidence>
<dbReference type="PRINTS" id="PR00722">
    <property type="entry name" value="CHYMOTRYPSIN"/>
</dbReference>
<dbReference type="CDD" id="cd00190">
    <property type="entry name" value="Tryp_SPc"/>
    <property type="match status" value="1"/>
</dbReference>
<dbReference type="InterPro" id="IPR043504">
    <property type="entry name" value="Peptidase_S1_PA_chymotrypsin"/>
</dbReference>
<keyword evidence="3" id="KW-0732">Signal</keyword>
<dbReference type="PANTHER" id="PTHR24252:SF10">
    <property type="entry name" value="SERINE PROTEASE 56"/>
    <property type="match status" value="1"/>
</dbReference>
<dbReference type="SMART" id="SM00020">
    <property type="entry name" value="Tryp_SPc"/>
    <property type="match status" value="1"/>
</dbReference>
<evidence type="ECO:0000256" key="3">
    <source>
        <dbReference type="SAM" id="SignalP"/>
    </source>
</evidence>
<evidence type="ECO:0000256" key="2">
    <source>
        <dbReference type="ARBA" id="ARBA00024195"/>
    </source>
</evidence>
<keyword evidence="1" id="KW-1015">Disulfide bond</keyword>
<dbReference type="InterPro" id="IPR009003">
    <property type="entry name" value="Peptidase_S1_PA"/>
</dbReference>
<feature type="domain" description="Peptidase S1" evidence="4">
    <location>
        <begin position="37"/>
        <end position="271"/>
    </location>
</feature>
<dbReference type="GO" id="GO:0004252">
    <property type="term" value="F:serine-type endopeptidase activity"/>
    <property type="evidence" value="ECO:0007669"/>
    <property type="project" value="InterPro"/>
</dbReference>
<proteinExistence type="inferred from homology"/>
<dbReference type="Gene3D" id="2.40.10.10">
    <property type="entry name" value="Trypsin-like serine proteases"/>
    <property type="match status" value="1"/>
</dbReference>
<protein>
    <submittedName>
        <fullName evidence="5">Putative trypsin-like protein</fullName>
    </submittedName>
</protein>
<dbReference type="SUPFAM" id="SSF50494">
    <property type="entry name" value="Trypsin-like serine proteases"/>
    <property type="match status" value="1"/>
</dbReference>
<evidence type="ECO:0000259" key="4">
    <source>
        <dbReference type="PROSITE" id="PS50240"/>
    </source>
</evidence>
<dbReference type="Pfam" id="PF00089">
    <property type="entry name" value="Trypsin"/>
    <property type="match status" value="1"/>
</dbReference>
<accession>A0A1L8EFC3</accession>
<organism evidence="5">
    <name type="scientific">Haematobia irritans</name>
    <name type="common">Horn fly</name>
    <name type="synonym">Conops irritans</name>
    <dbReference type="NCBI Taxonomy" id="7368"/>
    <lineage>
        <taxon>Eukaryota</taxon>
        <taxon>Metazoa</taxon>
        <taxon>Ecdysozoa</taxon>
        <taxon>Arthropoda</taxon>
        <taxon>Hexapoda</taxon>
        <taxon>Insecta</taxon>
        <taxon>Pterygota</taxon>
        <taxon>Neoptera</taxon>
        <taxon>Endopterygota</taxon>
        <taxon>Diptera</taxon>
        <taxon>Brachycera</taxon>
        <taxon>Muscomorpha</taxon>
        <taxon>Muscoidea</taxon>
        <taxon>Muscidae</taxon>
        <taxon>Haematobia</taxon>
    </lineage>
</organism>
<dbReference type="FunFam" id="2.40.10.10:FF:000068">
    <property type="entry name" value="transmembrane protease serine 2"/>
    <property type="match status" value="1"/>
</dbReference>
<dbReference type="EMBL" id="GFDG01001413">
    <property type="protein sequence ID" value="JAV17386.1"/>
    <property type="molecule type" value="Transcribed_RNA"/>
</dbReference>